<feature type="transmembrane region" description="Helical" evidence="1">
    <location>
        <begin position="175"/>
        <end position="195"/>
    </location>
</feature>
<keyword evidence="1" id="KW-0472">Membrane</keyword>
<name>A0A1V4HPJ1_9BACL</name>
<sequence>MIFRMLNITDTDSLIELIFTILTIIGSLLIMRHNWKRYSVLFLMSAAVSVILCYVFVETGLYSFPIRLLPSLSPMPITTIIAVFSFFVLLGVRFSPAMWAWKIPFYWVMVHVGMLGETLALHKTELIHYVKFWDVWDSYTWWWIYLLVFEWVGGMVIPAESRKSMHHEWLQYGRLGWFLLHFILILTIFLGGFYLGRVSK</sequence>
<feature type="transmembrane region" description="Helical" evidence="1">
    <location>
        <begin position="38"/>
        <end position="57"/>
    </location>
</feature>
<keyword evidence="1" id="KW-0812">Transmembrane</keyword>
<keyword evidence="1" id="KW-1133">Transmembrane helix</keyword>
<evidence type="ECO:0000256" key="1">
    <source>
        <dbReference type="SAM" id="Phobius"/>
    </source>
</evidence>
<dbReference type="NCBIfam" id="NF041644">
    <property type="entry name" value="CBO0543_fam"/>
    <property type="match status" value="1"/>
</dbReference>
<dbReference type="Proteomes" id="UP000190626">
    <property type="component" value="Unassembled WGS sequence"/>
</dbReference>
<proteinExistence type="predicted"/>
<feature type="transmembrane region" description="Helical" evidence="1">
    <location>
        <begin position="103"/>
        <end position="121"/>
    </location>
</feature>
<evidence type="ECO:0000313" key="2">
    <source>
        <dbReference type="EMBL" id="OPH59804.1"/>
    </source>
</evidence>
<dbReference type="EMBL" id="MBTG01000006">
    <property type="protein sequence ID" value="OPH59804.1"/>
    <property type="molecule type" value="Genomic_DNA"/>
</dbReference>
<feature type="transmembrane region" description="Helical" evidence="1">
    <location>
        <begin position="141"/>
        <end position="159"/>
    </location>
</feature>
<evidence type="ECO:0000313" key="3">
    <source>
        <dbReference type="Proteomes" id="UP000190626"/>
    </source>
</evidence>
<protein>
    <submittedName>
        <fullName evidence="2">Uncharacterized protein</fullName>
    </submittedName>
</protein>
<comment type="caution">
    <text evidence="2">The sequence shown here is derived from an EMBL/GenBank/DDBJ whole genome shotgun (WGS) entry which is preliminary data.</text>
</comment>
<keyword evidence="3" id="KW-1185">Reference proteome</keyword>
<gene>
    <name evidence="2" type="ORF">BC351_19610</name>
</gene>
<dbReference type="AlphaFoldDB" id="A0A1V4HPJ1"/>
<dbReference type="InterPro" id="IPR048147">
    <property type="entry name" value="CBO0543-like"/>
</dbReference>
<organism evidence="2 3">
    <name type="scientific">Paenibacillus ferrarius</name>
    <dbReference type="NCBI Taxonomy" id="1469647"/>
    <lineage>
        <taxon>Bacteria</taxon>
        <taxon>Bacillati</taxon>
        <taxon>Bacillota</taxon>
        <taxon>Bacilli</taxon>
        <taxon>Bacillales</taxon>
        <taxon>Paenibacillaceae</taxon>
        <taxon>Paenibacillus</taxon>
    </lineage>
</organism>
<feature type="transmembrane region" description="Helical" evidence="1">
    <location>
        <begin position="77"/>
        <end position="96"/>
    </location>
</feature>
<reference evidence="3" key="1">
    <citation type="submission" date="2016-07" db="EMBL/GenBank/DDBJ databases">
        <authorList>
            <person name="Florea S."/>
            <person name="Webb J.S."/>
            <person name="Jaromczyk J."/>
            <person name="Schardl C.L."/>
        </authorList>
    </citation>
    <scope>NUCLEOTIDE SEQUENCE [LARGE SCALE GENOMIC DNA]</scope>
    <source>
        <strain evidence="3">CY1</strain>
    </source>
</reference>
<feature type="transmembrane region" description="Helical" evidence="1">
    <location>
        <begin position="13"/>
        <end position="31"/>
    </location>
</feature>
<accession>A0A1V4HPJ1</accession>